<organism evidence="1 2">
    <name type="scientific">[Emmonsia] crescens</name>
    <dbReference type="NCBI Taxonomy" id="73230"/>
    <lineage>
        <taxon>Eukaryota</taxon>
        <taxon>Fungi</taxon>
        <taxon>Dikarya</taxon>
        <taxon>Ascomycota</taxon>
        <taxon>Pezizomycotina</taxon>
        <taxon>Eurotiomycetes</taxon>
        <taxon>Eurotiomycetidae</taxon>
        <taxon>Onygenales</taxon>
        <taxon>Ajellomycetaceae</taxon>
        <taxon>Emergomyces</taxon>
    </lineage>
</organism>
<comment type="caution">
    <text evidence="1">The sequence shown here is derived from an EMBL/GenBank/DDBJ whole genome shotgun (WGS) entry which is preliminary data.</text>
</comment>
<proteinExistence type="predicted"/>
<dbReference type="VEuPathDB" id="FungiDB:EMCG_03073"/>
<evidence type="ECO:0000313" key="2">
    <source>
        <dbReference type="Proteomes" id="UP000034164"/>
    </source>
</evidence>
<protein>
    <submittedName>
        <fullName evidence="1">Uncharacterized protein</fullName>
    </submittedName>
</protein>
<reference evidence="2" key="1">
    <citation type="journal article" date="2015" name="PLoS Genet.">
        <title>The dynamic genome and transcriptome of the human fungal pathogen Blastomyces and close relative Emmonsia.</title>
        <authorList>
            <person name="Munoz J.F."/>
            <person name="Gauthier G.M."/>
            <person name="Desjardins C.A."/>
            <person name="Gallo J.E."/>
            <person name="Holder J."/>
            <person name="Sullivan T.D."/>
            <person name="Marty A.J."/>
            <person name="Carmen J.C."/>
            <person name="Chen Z."/>
            <person name="Ding L."/>
            <person name="Gujja S."/>
            <person name="Magrini V."/>
            <person name="Misas E."/>
            <person name="Mitreva M."/>
            <person name="Priest M."/>
            <person name="Saif S."/>
            <person name="Whiston E.A."/>
            <person name="Young S."/>
            <person name="Zeng Q."/>
            <person name="Goldman W.E."/>
            <person name="Mardis E.R."/>
            <person name="Taylor J.W."/>
            <person name="McEwen J.G."/>
            <person name="Clay O.K."/>
            <person name="Klein B.S."/>
            <person name="Cuomo C.A."/>
        </authorList>
    </citation>
    <scope>NUCLEOTIDE SEQUENCE [LARGE SCALE GENOMIC DNA]</scope>
    <source>
        <strain evidence="2">UAMH 3008</strain>
    </source>
</reference>
<sequence length="287" mass="33063">MSWLKQHPLSSLNTVSQVKCDSNDKSDEFNSSDAASIHSNECASNQGYGTDDTLAVTCILEEHDIPCCLVGISALVFYGAGRVRDDWEICVPTELVNKAADLLQSELYATQYHLIKPWPYYDPCSLIHTYHRFKSRRIRHFFFLVPSIDMHIDCVPPNFTRSLRGLPYPKLDVFIQSCLDTYNMLQLCDVIDGTNVSEEWGEHNLNLEGTNDIEWAKEKNKRGREFGGKWAHAAFAREGRKSKREMWQSLVRTKEDRLDWTKPRDVFITQYRVIGAPDPWTEMSDMS</sequence>
<name>A0A0G2HWB6_9EURO</name>
<dbReference type="EMBL" id="LCZI01001062">
    <property type="protein sequence ID" value="KKZ62527.1"/>
    <property type="molecule type" value="Genomic_DNA"/>
</dbReference>
<dbReference type="OrthoDB" id="3259529at2759"/>
<dbReference type="Proteomes" id="UP000034164">
    <property type="component" value="Unassembled WGS sequence"/>
</dbReference>
<gene>
    <name evidence="1" type="ORF">EMCG_03073</name>
</gene>
<dbReference type="AlphaFoldDB" id="A0A0G2HWB6"/>
<evidence type="ECO:0000313" key="1">
    <source>
        <dbReference type="EMBL" id="KKZ62527.1"/>
    </source>
</evidence>
<accession>A0A0G2HWB6</accession>